<dbReference type="OrthoDB" id="9793254at2"/>
<dbReference type="AlphaFoldDB" id="A0A1K1R6U9"/>
<dbReference type="RefSeq" id="WP_072362500.1">
    <property type="nucleotide sequence ID" value="NZ_CBHWAX010000064.1"/>
</dbReference>
<feature type="domain" description="Hemerythrin-like" evidence="1">
    <location>
        <begin position="40"/>
        <end position="124"/>
    </location>
</feature>
<organism evidence="2 4">
    <name type="scientific">Chitinophaga sancti</name>
    <dbReference type="NCBI Taxonomy" id="1004"/>
    <lineage>
        <taxon>Bacteria</taxon>
        <taxon>Pseudomonadati</taxon>
        <taxon>Bacteroidota</taxon>
        <taxon>Chitinophagia</taxon>
        <taxon>Chitinophagales</taxon>
        <taxon>Chitinophagaceae</taxon>
        <taxon>Chitinophaga</taxon>
    </lineage>
</organism>
<dbReference type="Proteomes" id="UP000183788">
    <property type="component" value="Unassembled WGS sequence"/>
</dbReference>
<gene>
    <name evidence="2" type="ORF">SAMN05661012_03492</name>
    <name evidence="3" type="ORF">SR876_01830</name>
</gene>
<evidence type="ECO:0000259" key="1">
    <source>
        <dbReference type="Pfam" id="PF01814"/>
    </source>
</evidence>
<dbReference type="InterPro" id="IPR012312">
    <property type="entry name" value="Hemerythrin-like"/>
</dbReference>
<reference evidence="3 5" key="2">
    <citation type="submission" date="2023-11" db="EMBL/GenBank/DDBJ databases">
        <title>MicrobeMod: A computational toolkit for identifying prokaryotic methylation and restriction-modification with nanopore sequencing.</title>
        <authorList>
            <person name="Crits-Christoph A."/>
            <person name="Kang S.C."/>
            <person name="Lee H."/>
            <person name="Ostrov N."/>
        </authorList>
    </citation>
    <scope>NUCLEOTIDE SEQUENCE [LARGE SCALE GENOMIC DNA]</scope>
    <source>
        <strain evidence="3 5">ATCC 23090</strain>
    </source>
</reference>
<proteinExistence type="predicted"/>
<dbReference type="STRING" id="1004.SAMN05661012_03492"/>
<dbReference type="EMBL" id="FPIZ01000010">
    <property type="protein sequence ID" value="SFW67871.1"/>
    <property type="molecule type" value="Genomic_DNA"/>
</dbReference>
<evidence type="ECO:0000313" key="4">
    <source>
        <dbReference type="Proteomes" id="UP000183788"/>
    </source>
</evidence>
<protein>
    <submittedName>
        <fullName evidence="2">Hemerythrin HHE cation binding domain-containing protein</fullName>
    </submittedName>
    <submittedName>
        <fullName evidence="3">Hemerythrin domain-containing protein</fullName>
    </submittedName>
</protein>
<evidence type="ECO:0000313" key="5">
    <source>
        <dbReference type="Proteomes" id="UP001326715"/>
    </source>
</evidence>
<dbReference type="EMBL" id="CP140154">
    <property type="protein sequence ID" value="WQG90221.1"/>
    <property type="molecule type" value="Genomic_DNA"/>
</dbReference>
<dbReference type="Gene3D" id="1.20.120.520">
    <property type="entry name" value="nmb1532 protein domain like"/>
    <property type="match status" value="1"/>
</dbReference>
<dbReference type="Pfam" id="PF01814">
    <property type="entry name" value="Hemerythrin"/>
    <property type="match status" value="1"/>
</dbReference>
<name>A0A1K1R6U9_9BACT</name>
<sequence>MEKPTPIKRSKAFIQLSKDHHFGLLLVWKIRQDLAKVSPADKISKYVIEFFDDELEAHFKEEEDYLFSKLDAADPLREQAEGEHRAICNLIASIKRTTTDKALLQQFGDLLEAHIRFEERTLFNYMQEHMSAADQEQLLQHTNRRKN</sequence>
<evidence type="ECO:0000313" key="3">
    <source>
        <dbReference type="EMBL" id="WQG90221.1"/>
    </source>
</evidence>
<reference evidence="2 4" key="1">
    <citation type="submission" date="2016-11" db="EMBL/GenBank/DDBJ databases">
        <authorList>
            <person name="Jaros S."/>
            <person name="Januszkiewicz K."/>
            <person name="Wedrychowicz H."/>
        </authorList>
    </citation>
    <scope>NUCLEOTIDE SEQUENCE [LARGE SCALE GENOMIC DNA]</scope>
    <source>
        <strain evidence="2 4">DSM 784</strain>
    </source>
</reference>
<evidence type="ECO:0000313" key="2">
    <source>
        <dbReference type="EMBL" id="SFW67871.1"/>
    </source>
</evidence>
<keyword evidence="5" id="KW-1185">Reference proteome</keyword>
<dbReference type="Proteomes" id="UP001326715">
    <property type="component" value="Chromosome"/>
</dbReference>
<accession>A0A1K1R6U9</accession>